<evidence type="ECO:0000256" key="1">
    <source>
        <dbReference type="ARBA" id="ARBA00023122"/>
    </source>
</evidence>
<organism evidence="5 7">
    <name type="scientific">Photobacterium phosphoreum</name>
    <dbReference type="NCBI Taxonomy" id="659"/>
    <lineage>
        <taxon>Bacteria</taxon>
        <taxon>Pseudomonadati</taxon>
        <taxon>Pseudomonadota</taxon>
        <taxon>Gammaproteobacteria</taxon>
        <taxon>Vibrionales</taxon>
        <taxon>Vibrionaceae</taxon>
        <taxon>Photobacterium</taxon>
    </lineage>
</organism>
<protein>
    <submittedName>
        <fullName evidence="5">Acetoin utilization protein AcuB</fullName>
    </submittedName>
</protein>
<sequence length="169" mass="19006">MFTVADMMTQKPYTLSRNDTLFDAKEMMQTRSIRHIPITDHNHHLLGLISQRDVLAAQDSNLKSIIVSHSHSPLEALLEHCMNRDVFCVDSHAGLKEAALYMQKHQIGCLPVVENKQLVGIITNSDFVAIAVTLLEMQDEVDPVEQEQDSLDDLGDIDEISGLNIERDL</sequence>
<dbReference type="Gene3D" id="3.10.580.10">
    <property type="entry name" value="CBS-domain"/>
    <property type="match status" value="1"/>
</dbReference>
<dbReference type="Proteomes" id="UP000241618">
    <property type="component" value="Unassembled WGS sequence"/>
</dbReference>
<accession>A0A2T3JX39</accession>
<evidence type="ECO:0000313" key="5">
    <source>
        <dbReference type="EMBL" id="PSU53943.1"/>
    </source>
</evidence>
<dbReference type="InterPro" id="IPR051257">
    <property type="entry name" value="Diverse_CBS-Domain"/>
</dbReference>
<reference evidence="6 7" key="1">
    <citation type="submission" date="2018-03" db="EMBL/GenBank/DDBJ databases">
        <title>Whole genome sequencing of Histamine producing bacteria.</title>
        <authorList>
            <person name="Butler K."/>
        </authorList>
    </citation>
    <scope>NUCLEOTIDE SEQUENCE [LARGE SCALE GENOMIC DNA]</scope>
    <source>
        <strain evidence="5 7">FS-6.1</strain>
        <strain evidence="4 6">FS-6.2</strain>
    </source>
</reference>
<evidence type="ECO:0000313" key="7">
    <source>
        <dbReference type="Proteomes" id="UP000241618"/>
    </source>
</evidence>
<dbReference type="InterPro" id="IPR046342">
    <property type="entry name" value="CBS_dom_sf"/>
</dbReference>
<dbReference type="Pfam" id="PF00571">
    <property type="entry name" value="CBS"/>
    <property type="match status" value="2"/>
</dbReference>
<evidence type="ECO:0000313" key="4">
    <source>
        <dbReference type="EMBL" id="PSU27782.1"/>
    </source>
</evidence>
<dbReference type="EMBL" id="PYMO01000001">
    <property type="protein sequence ID" value="PSU27782.1"/>
    <property type="molecule type" value="Genomic_DNA"/>
</dbReference>
<dbReference type="PANTHER" id="PTHR43080:SF2">
    <property type="entry name" value="CBS DOMAIN-CONTAINING PROTEIN"/>
    <property type="match status" value="1"/>
</dbReference>
<evidence type="ECO:0000313" key="6">
    <source>
        <dbReference type="Proteomes" id="UP000241405"/>
    </source>
</evidence>
<proteinExistence type="predicted"/>
<dbReference type="PROSITE" id="PS51371">
    <property type="entry name" value="CBS"/>
    <property type="match status" value="2"/>
</dbReference>
<dbReference type="Proteomes" id="UP000241405">
    <property type="component" value="Unassembled WGS sequence"/>
</dbReference>
<dbReference type="EMBL" id="PYMP01000001">
    <property type="protein sequence ID" value="PSU53943.1"/>
    <property type="molecule type" value="Genomic_DNA"/>
</dbReference>
<name>A0A2T3JX39_PHOPO</name>
<dbReference type="SMART" id="SM00116">
    <property type="entry name" value="CBS"/>
    <property type="match status" value="2"/>
</dbReference>
<dbReference type="InterPro" id="IPR000644">
    <property type="entry name" value="CBS_dom"/>
</dbReference>
<dbReference type="CDD" id="cd04584">
    <property type="entry name" value="CBS_pair_AcuB_like"/>
    <property type="match status" value="1"/>
</dbReference>
<dbReference type="PANTHER" id="PTHR43080">
    <property type="entry name" value="CBS DOMAIN-CONTAINING PROTEIN CBSX3, MITOCHONDRIAL"/>
    <property type="match status" value="1"/>
</dbReference>
<keyword evidence="1 2" id="KW-0129">CBS domain</keyword>
<comment type="caution">
    <text evidence="5">The sequence shown here is derived from an EMBL/GenBank/DDBJ whole genome shotgun (WGS) entry which is preliminary data.</text>
</comment>
<feature type="domain" description="CBS" evidence="3">
    <location>
        <begin position="8"/>
        <end position="64"/>
    </location>
</feature>
<dbReference type="SUPFAM" id="SSF54631">
    <property type="entry name" value="CBS-domain pair"/>
    <property type="match status" value="1"/>
</dbReference>
<gene>
    <name evidence="5" type="ORF">C9J18_00195</name>
    <name evidence="4" type="ORF">CTM96_03415</name>
</gene>
<dbReference type="RefSeq" id="WP_107190017.1">
    <property type="nucleotide sequence ID" value="NZ_PYMN01000010.1"/>
</dbReference>
<evidence type="ECO:0000256" key="2">
    <source>
        <dbReference type="PROSITE-ProRule" id="PRU00703"/>
    </source>
</evidence>
<evidence type="ECO:0000259" key="3">
    <source>
        <dbReference type="PROSITE" id="PS51371"/>
    </source>
</evidence>
<dbReference type="AlphaFoldDB" id="A0A2T3JX39"/>
<feature type="domain" description="CBS" evidence="3">
    <location>
        <begin position="82"/>
        <end position="140"/>
    </location>
</feature>
<keyword evidence="6" id="KW-1185">Reference proteome</keyword>